<sequence>MDNQENPTEIVNKNTASEDDHHFAISIKSLVSSLEHMMADDNISISSNCCIFRNPVILSCHNQKAFAPNGFSVGPFHHGEDHLKLNEKIKLRYLQGLLRRWPNPKEKLTELLEEITSVEGLARECYAEPIRFDKEQFVRILVVDGCFIIESFRKHSNEVSKEPDDPIFSMACLMELLNHDLVLLENQIPWFVLERLFVLTLNQEVPGNMDLIRLVLQFFQGLFSSDTIQINSDQYRSHKIKHILDLLRYSLILPIRSEKYTEKNAGWEPFSCAAKINEAGIEFSRKRDYSTILDIKFYNGTLDIPPLAIHETTETIFRNLISFEQCYPNCDPFITSYAKFMDNLIYTTKDVDLLTEKGILNNWLDPDDATLYFNKLYNDTHVKKFYYDDLCKQVNEYCRSWWNKTRYFYMHNYFGTPWAIVSQIAATFLLLFTFLQTYYTIVGGVQKPIRGSTYS</sequence>
<name>A0A067EKB3_CITSI</name>
<dbReference type="AlphaFoldDB" id="A0A067EKB3"/>
<accession>A0A067EKB3</accession>
<proteinExistence type="predicted"/>
<reference evidence="2 3" key="1">
    <citation type="submission" date="2014-04" db="EMBL/GenBank/DDBJ databases">
        <authorList>
            <consortium name="International Citrus Genome Consortium"/>
            <person name="Gmitter F."/>
            <person name="Chen C."/>
            <person name="Farmerie W."/>
            <person name="Harkins T."/>
            <person name="Desany B."/>
            <person name="Mohiuddin M."/>
            <person name="Kodira C."/>
            <person name="Borodovsky M."/>
            <person name="Lomsadze A."/>
            <person name="Burns P."/>
            <person name="Jenkins J."/>
            <person name="Prochnik S."/>
            <person name="Shu S."/>
            <person name="Chapman J."/>
            <person name="Pitluck S."/>
            <person name="Schmutz J."/>
            <person name="Rokhsar D."/>
        </authorList>
    </citation>
    <scope>NUCLEOTIDE SEQUENCE</scope>
</reference>
<keyword evidence="1" id="KW-1133">Transmembrane helix</keyword>
<dbReference type="Proteomes" id="UP000027120">
    <property type="component" value="Unassembled WGS sequence"/>
</dbReference>
<keyword evidence="3" id="KW-1185">Reference proteome</keyword>
<organism evidence="2 3">
    <name type="scientific">Citrus sinensis</name>
    <name type="common">Sweet orange</name>
    <name type="synonym">Citrus aurantium var. sinensis</name>
    <dbReference type="NCBI Taxonomy" id="2711"/>
    <lineage>
        <taxon>Eukaryota</taxon>
        <taxon>Viridiplantae</taxon>
        <taxon>Streptophyta</taxon>
        <taxon>Embryophyta</taxon>
        <taxon>Tracheophyta</taxon>
        <taxon>Spermatophyta</taxon>
        <taxon>Magnoliopsida</taxon>
        <taxon>eudicotyledons</taxon>
        <taxon>Gunneridae</taxon>
        <taxon>Pentapetalae</taxon>
        <taxon>rosids</taxon>
        <taxon>malvids</taxon>
        <taxon>Sapindales</taxon>
        <taxon>Rutaceae</taxon>
        <taxon>Aurantioideae</taxon>
        <taxon>Citrus</taxon>
    </lineage>
</organism>
<dbReference type="InterPro" id="IPR004158">
    <property type="entry name" value="DUF247_pln"/>
</dbReference>
<evidence type="ECO:0000313" key="3">
    <source>
        <dbReference type="Proteomes" id="UP000027120"/>
    </source>
</evidence>
<dbReference type="EMBL" id="KK784982">
    <property type="protein sequence ID" value="KDO55609.1"/>
    <property type="molecule type" value="Genomic_DNA"/>
</dbReference>
<dbReference type="Pfam" id="PF03140">
    <property type="entry name" value="DUF247"/>
    <property type="match status" value="1"/>
</dbReference>
<dbReference type="PANTHER" id="PTHR31170">
    <property type="entry name" value="BNAC04G53230D PROTEIN"/>
    <property type="match status" value="1"/>
</dbReference>
<keyword evidence="1" id="KW-0472">Membrane</keyword>
<evidence type="ECO:0000313" key="2">
    <source>
        <dbReference type="EMBL" id="KDO55609.1"/>
    </source>
</evidence>
<dbReference type="STRING" id="2711.A0A067EKB3"/>
<evidence type="ECO:0000256" key="1">
    <source>
        <dbReference type="SAM" id="Phobius"/>
    </source>
</evidence>
<protein>
    <submittedName>
        <fullName evidence="2">Uncharacterized protein</fullName>
    </submittedName>
</protein>
<feature type="transmembrane region" description="Helical" evidence="1">
    <location>
        <begin position="418"/>
        <end position="441"/>
    </location>
</feature>
<keyword evidence="1" id="KW-0812">Transmembrane</keyword>
<gene>
    <name evidence="2" type="ORF">CISIN_1g012835mg</name>
</gene>
<dbReference type="PANTHER" id="PTHR31170:SF17">
    <property type="match status" value="1"/>
</dbReference>